<sequence length="76" mass="8858">MDLQAEKIELVKLLLEVEDEQTLNEIKAVLHHDYDFYDDLPEAVKDSIEQALEDVEKGNVRSHEEVIKEMKSKYGI</sequence>
<organism evidence="1 2">
    <name type="scientific">Mucilaginibacter limnophilus</name>
    <dbReference type="NCBI Taxonomy" id="1932778"/>
    <lineage>
        <taxon>Bacteria</taxon>
        <taxon>Pseudomonadati</taxon>
        <taxon>Bacteroidota</taxon>
        <taxon>Sphingobacteriia</taxon>
        <taxon>Sphingobacteriales</taxon>
        <taxon>Sphingobacteriaceae</taxon>
        <taxon>Mucilaginibacter</taxon>
    </lineage>
</organism>
<evidence type="ECO:0008006" key="3">
    <source>
        <dbReference type="Google" id="ProtNLM"/>
    </source>
</evidence>
<proteinExistence type="predicted"/>
<dbReference type="AlphaFoldDB" id="A0A3S2Y2K4"/>
<protein>
    <recommendedName>
        <fullName evidence="3">Addiction module protein</fullName>
    </recommendedName>
</protein>
<evidence type="ECO:0000313" key="2">
    <source>
        <dbReference type="Proteomes" id="UP000282759"/>
    </source>
</evidence>
<name>A0A3S2Y2K4_9SPHI</name>
<keyword evidence="2" id="KW-1185">Reference proteome</keyword>
<dbReference type="EMBL" id="SACK01000002">
    <property type="protein sequence ID" value="RVU01989.1"/>
    <property type="molecule type" value="Genomic_DNA"/>
</dbReference>
<reference evidence="1 2" key="1">
    <citation type="submission" date="2019-01" db="EMBL/GenBank/DDBJ databases">
        <authorList>
            <person name="Chen W.-M."/>
        </authorList>
    </citation>
    <scope>NUCLEOTIDE SEQUENCE [LARGE SCALE GENOMIC DNA]</scope>
    <source>
        <strain evidence="1 2">YBJ-36</strain>
    </source>
</reference>
<dbReference type="Proteomes" id="UP000282759">
    <property type="component" value="Unassembled WGS sequence"/>
</dbReference>
<comment type="caution">
    <text evidence="1">The sequence shown here is derived from an EMBL/GenBank/DDBJ whole genome shotgun (WGS) entry which is preliminary data.</text>
</comment>
<gene>
    <name evidence="1" type="ORF">EOD41_08535</name>
</gene>
<dbReference type="RefSeq" id="WP_127704353.1">
    <property type="nucleotide sequence ID" value="NZ_SACK01000002.1"/>
</dbReference>
<evidence type="ECO:0000313" key="1">
    <source>
        <dbReference type="EMBL" id="RVU01989.1"/>
    </source>
</evidence>
<dbReference type="OrthoDB" id="1373932at2"/>
<accession>A0A3S2Y2K4</accession>